<evidence type="ECO:0000256" key="13">
    <source>
        <dbReference type="SAM" id="Phobius"/>
    </source>
</evidence>
<feature type="transmembrane region" description="Helical" evidence="13">
    <location>
        <begin position="12"/>
        <end position="29"/>
    </location>
</feature>
<dbReference type="Pfam" id="PF01435">
    <property type="entry name" value="Peptidase_M48"/>
    <property type="match status" value="1"/>
</dbReference>
<proteinExistence type="inferred from homology"/>
<dbReference type="GO" id="GO:0005886">
    <property type="term" value="C:plasma membrane"/>
    <property type="evidence" value="ECO:0007669"/>
    <property type="project" value="UniProtKB-SubCell"/>
</dbReference>
<evidence type="ECO:0000256" key="8">
    <source>
        <dbReference type="ARBA" id="ARBA00022989"/>
    </source>
</evidence>
<evidence type="ECO:0000256" key="2">
    <source>
        <dbReference type="ARBA" id="ARBA00022475"/>
    </source>
</evidence>
<dbReference type="AlphaFoldDB" id="A0A561T508"/>
<comment type="caution">
    <text evidence="15">The sequence shown here is derived from an EMBL/GenBank/DDBJ whole genome shotgun (WGS) entry which is preliminary data.</text>
</comment>
<dbReference type="PANTHER" id="PTHR43221">
    <property type="entry name" value="PROTEASE HTPX"/>
    <property type="match status" value="1"/>
</dbReference>
<feature type="domain" description="Peptidase M48" evidence="14">
    <location>
        <begin position="78"/>
        <end position="279"/>
    </location>
</feature>
<keyword evidence="3 11" id="KW-0645">Protease</keyword>
<keyword evidence="2" id="KW-1003">Cell membrane</keyword>
<feature type="transmembrane region" description="Helical" evidence="13">
    <location>
        <begin position="167"/>
        <end position="185"/>
    </location>
</feature>
<keyword evidence="15" id="KW-0346">Stress response</keyword>
<evidence type="ECO:0000256" key="12">
    <source>
        <dbReference type="SAM" id="MobiDB-lite"/>
    </source>
</evidence>
<dbReference type="InterPro" id="IPR001915">
    <property type="entry name" value="Peptidase_M48"/>
</dbReference>
<evidence type="ECO:0000256" key="7">
    <source>
        <dbReference type="ARBA" id="ARBA00022833"/>
    </source>
</evidence>
<keyword evidence="8 13" id="KW-1133">Transmembrane helix</keyword>
<evidence type="ECO:0000256" key="6">
    <source>
        <dbReference type="ARBA" id="ARBA00022801"/>
    </source>
</evidence>
<evidence type="ECO:0000313" key="16">
    <source>
        <dbReference type="Proteomes" id="UP000321261"/>
    </source>
</evidence>
<keyword evidence="5" id="KW-0479">Metal-binding</keyword>
<protein>
    <submittedName>
        <fullName evidence="15">Heat shock protein HtpX</fullName>
    </submittedName>
</protein>
<keyword evidence="6 11" id="KW-0378">Hydrolase</keyword>
<keyword evidence="9 11" id="KW-0482">Metalloprotease</keyword>
<keyword evidence="10 13" id="KW-0472">Membrane</keyword>
<dbReference type="InterPro" id="IPR050083">
    <property type="entry name" value="HtpX_protease"/>
</dbReference>
<evidence type="ECO:0000256" key="5">
    <source>
        <dbReference type="ARBA" id="ARBA00022723"/>
    </source>
</evidence>
<sequence length="316" mass="34630">MLDPRTHRRHRLRNAAQAVLLLGGMAMVVGGLAWLLVGVVGLLWALVIGGIVLAMRPHVPPRWILSMYGARPLPRAVAPELHRYVEALADRARLPAAPRLYYVASPMVNAFAVGRRDDAALAVTDGLLRGLTGREVVGVLAHEVGHIRADDLWVMSLADAVGRLTHALAYLGLILLVLTLPLTAGGTYSPLWPAVLLMAAPTVVTLLQLALSRSREYDADLEGAALTGDPEGLASALARLERLEGRIWERVIVPRRRAPDPLLLRTHPPTAARVRRLLQLVPREERRRLGDARRLPPAGYPQVRSPVRLRSPGVRW</sequence>
<evidence type="ECO:0000256" key="9">
    <source>
        <dbReference type="ARBA" id="ARBA00023049"/>
    </source>
</evidence>
<evidence type="ECO:0000256" key="1">
    <source>
        <dbReference type="ARBA" id="ARBA00004651"/>
    </source>
</evidence>
<dbReference type="Proteomes" id="UP000321261">
    <property type="component" value="Unassembled WGS sequence"/>
</dbReference>
<evidence type="ECO:0000256" key="11">
    <source>
        <dbReference type="RuleBase" id="RU003983"/>
    </source>
</evidence>
<feature type="transmembrane region" description="Helical" evidence="13">
    <location>
        <begin position="35"/>
        <end position="55"/>
    </location>
</feature>
<reference evidence="15 16" key="1">
    <citation type="submission" date="2019-06" db="EMBL/GenBank/DDBJ databases">
        <title>Sequencing the genomes of 1000 actinobacteria strains.</title>
        <authorList>
            <person name="Klenk H.-P."/>
        </authorList>
    </citation>
    <scope>NUCLEOTIDE SEQUENCE [LARGE SCALE GENOMIC DNA]</scope>
    <source>
        <strain evidence="15 16">DSM 45671</strain>
    </source>
</reference>
<evidence type="ECO:0000259" key="14">
    <source>
        <dbReference type="Pfam" id="PF01435"/>
    </source>
</evidence>
<dbReference type="PANTHER" id="PTHR43221:SF1">
    <property type="entry name" value="PROTEASE HTPX"/>
    <property type="match status" value="1"/>
</dbReference>
<evidence type="ECO:0000256" key="4">
    <source>
        <dbReference type="ARBA" id="ARBA00022692"/>
    </source>
</evidence>
<evidence type="ECO:0000313" key="15">
    <source>
        <dbReference type="EMBL" id="TWF82192.1"/>
    </source>
</evidence>
<dbReference type="Gene3D" id="3.30.2010.10">
    <property type="entry name" value="Metalloproteases ('zincins'), catalytic domain"/>
    <property type="match status" value="1"/>
</dbReference>
<feature type="region of interest" description="Disordered" evidence="12">
    <location>
        <begin position="290"/>
        <end position="316"/>
    </location>
</feature>
<dbReference type="GO" id="GO:0046872">
    <property type="term" value="F:metal ion binding"/>
    <property type="evidence" value="ECO:0007669"/>
    <property type="project" value="UniProtKB-KW"/>
</dbReference>
<accession>A0A561T508</accession>
<dbReference type="GO" id="GO:0004222">
    <property type="term" value="F:metalloendopeptidase activity"/>
    <property type="evidence" value="ECO:0007669"/>
    <property type="project" value="InterPro"/>
</dbReference>
<keyword evidence="7 11" id="KW-0862">Zinc</keyword>
<organism evidence="15 16">
    <name type="scientific">Pseudonocardia hierapolitana</name>
    <dbReference type="NCBI Taxonomy" id="1128676"/>
    <lineage>
        <taxon>Bacteria</taxon>
        <taxon>Bacillati</taxon>
        <taxon>Actinomycetota</taxon>
        <taxon>Actinomycetes</taxon>
        <taxon>Pseudonocardiales</taxon>
        <taxon>Pseudonocardiaceae</taxon>
        <taxon>Pseudonocardia</taxon>
    </lineage>
</organism>
<dbReference type="EMBL" id="VIWU01000001">
    <property type="protein sequence ID" value="TWF82192.1"/>
    <property type="molecule type" value="Genomic_DNA"/>
</dbReference>
<dbReference type="CDD" id="cd07339">
    <property type="entry name" value="M48B_HtpX_like"/>
    <property type="match status" value="1"/>
</dbReference>
<evidence type="ECO:0000256" key="10">
    <source>
        <dbReference type="ARBA" id="ARBA00023136"/>
    </source>
</evidence>
<keyword evidence="16" id="KW-1185">Reference proteome</keyword>
<dbReference type="GO" id="GO:0006508">
    <property type="term" value="P:proteolysis"/>
    <property type="evidence" value="ECO:0007669"/>
    <property type="project" value="UniProtKB-KW"/>
</dbReference>
<comment type="similarity">
    <text evidence="11">Belongs to the peptidase M48 family.</text>
</comment>
<feature type="transmembrane region" description="Helical" evidence="13">
    <location>
        <begin position="191"/>
        <end position="211"/>
    </location>
</feature>
<comment type="cofactor">
    <cofactor evidence="11">
        <name>Zn(2+)</name>
        <dbReference type="ChEBI" id="CHEBI:29105"/>
    </cofactor>
    <text evidence="11">Binds 1 zinc ion per subunit.</text>
</comment>
<evidence type="ECO:0000256" key="3">
    <source>
        <dbReference type="ARBA" id="ARBA00022670"/>
    </source>
</evidence>
<name>A0A561T508_9PSEU</name>
<keyword evidence="4 13" id="KW-0812">Transmembrane</keyword>
<comment type="subcellular location">
    <subcellularLocation>
        <location evidence="1">Cell membrane</location>
        <topology evidence="1">Multi-pass membrane protein</topology>
    </subcellularLocation>
</comment>
<gene>
    <name evidence="15" type="ORF">FHX44_118137</name>
</gene>